<dbReference type="EMBL" id="QTSX02000030">
    <property type="protein sequence ID" value="KAJ9089761.1"/>
    <property type="molecule type" value="Genomic_DNA"/>
</dbReference>
<reference evidence="1" key="1">
    <citation type="submission" date="2022-04" db="EMBL/GenBank/DDBJ databases">
        <title>Genome of the entomopathogenic fungus Entomophthora muscae.</title>
        <authorList>
            <person name="Elya C."/>
            <person name="Lovett B.R."/>
            <person name="Lee E."/>
            <person name="Macias A.M."/>
            <person name="Hajek A.E."/>
            <person name="De Bivort B.L."/>
            <person name="Kasson M.T."/>
            <person name="De Fine Licht H.H."/>
            <person name="Stajich J.E."/>
        </authorList>
    </citation>
    <scope>NUCLEOTIDE SEQUENCE</scope>
    <source>
        <strain evidence="1">Berkeley</strain>
    </source>
</reference>
<organism evidence="1 2">
    <name type="scientific">Entomophthora muscae</name>
    <dbReference type="NCBI Taxonomy" id="34485"/>
    <lineage>
        <taxon>Eukaryota</taxon>
        <taxon>Fungi</taxon>
        <taxon>Fungi incertae sedis</taxon>
        <taxon>Zoopagomycota</taxon>
        <taxon>Entomophthoromycotina</taxon>
        <taxon>Entomophthoromycetes</taxon>
        <taxon>Entomophthorales</taxon>
        <taxon>Entomophthoraceae</taxon>
        <taxon>Entomophthora</taxon>
    </lineage>
</organism>
<sequence length="106" mass="11491">MRRICRIKVPADLKIHNKKVSSEQTPAVTVQTSTTTKQMYIVTMQKPANIKLLLTANAQTSAATKQIHTTTPQKPDTTKPGTCEPVYHLPATPCPPMPAGQSPSTP</sequence>
<evidence type="ECO:0000313" key="2">
    <source>
        <dbReference type="Proteomes" id="UP001165960"/>
    </source>
</evidence>
<proteinExistence type="predicted"/>
<dbReference type="Proteomes" id="UP001165960">
    <property type="component" value="Unassembled WGS sequence"/>
</dbReference>
<gene>
    <name evidence="1" type="ORF">DSO57_1009512</name>
</gene>
<evidence type="ECO:0000313" key="1">
    <source>
        <dbReference type="EMBL" id="KAJ9089761.1"/>
    </source>
</evidence>
<protein>
    <submittedName>
        <fullName evidence="1">Uncharacterized protein</fullName>
    </submittedName>
</protein>
<accession>A0ACC2UT36</accession>
<comment type="caution">
    <text evidence="1">The sequence shown here is derived from an EMBL/GenBank/DDBJ whole genome shotgun (WGS) entry which is preliminary data.</text>
</comment>
<name>A0ACC2UT36_9FUNG</name>
<keyword evidence="2" id="KW-1185">Reference proteome</keyword>